<comment type="subcellular location">
    <subcellularLocation>
        <location evidence="1">Nucleus</location>
    </subcellularLocation>
</comment>
<dbReference type="InterPro" id="IPR000571">
    <property type="entry name" value="Znf_CCCH"/>
</dbReference>
<feature type="compositionally biased region" description="Basic and acidic residues" evidence="3">
    <location>
        <begin position="193"/>
        <end position="204"/>
    </location>
</feature>
<feature type="compositionally biased region" description="Low complexity" evidence="3">
    <location>
        <begin position="464"/>
        <end position="476"/>
    </location>
</feature>
<dbReference type="OrthoDB" id="2138378at2759"/>
<keyword evidence="2" id="KW-0479">Metal-binding</keyword>
<dbReference type="PROSITE" id="PS50103">
    <property type="entry name" value="ZF_C3H1"/>
    <property type="match status" value="1"/>
</dbReference>
<keyword evidence="1" id="KW-0539">Nucleus</keyword>
<feature type="region of interest" description="Disordered" evidence="3">
    <location>
        <begin position="190"/>
        <end position="509"/>
    </location>
</feature>
<dbReference type="GO" id="GO:0008157">
    <property type="term" value="F:protein phosphatase 1 binding"/>
    <property type="evidence" value="ECO:0007669"/>
    <property type="project" value="TreeGrafter"/>
</dbReference>
<keyword evidence="7" id="KW-1185">Reference proteome</keyword>
<feature type="zinc finger region" description="C3H1-type" evidence="2">
    <location>
        <begin position="932"/>
        <end position="958"/>
    </location>
</feature>
<organism evidence="6 7">
    <name type="scientific">Clunio marinus</name>
    <dbReference type="NCBI Taxonomy" id="568069"/>
    <lineage>
        <taxon>Eukaryota</taxon>
        <taxon>Metazoa</taxon>
        <taxon>Ecdysozoa</taxon>
        <taxon>Arthropoda</taxon>
        <taxon>Hexapoda</taxon>
        <taxon>Insecta</taxon>
        <taxon>Pterygota</taxon>
        <taxon>Neoptera</taxon>
        <taxon>Endopterygota</taxon>
        <taxon>Diptera</taxon>
        <taxon>Nematocera</taxon>
        <taxon>Chironomoidea</taxon>
        <taxon>Chironomidae</taxon>
        <taxon>Clunio</taxon>
    </lineage>
</organism>
<feature type="compositionally biased region" description="Basic and acidic residues" evidence="3">
    <location>
        <begin position="381"/>
        <end position="425"/>
    </location>
</feature>
<evidence type="ECO:0000256" key="1">
    <source>
        <dbReference type="PROSITE-ProRule" id="PRU00649"/>
    </source>
</evidence>
<evidence type="ECO:0000313" key="6">
    <source>
        <dbReference type="EMBL" id="CRK93998.1"/>
    </source>
</evidence>
<feature type="domain" description="C3H1-type" evidence="4">
    <location>
        <begin position="932"/>
        <end position="958"/>
    </location>
</feature>
<feature type="compositionally biased region" description="Basic and acidic residues" evidence="3">
    <location>
        <begin position="333"/>
        <end position="362"/>
    </location>
</feature>
<feature type="compositionally biased region" description="Basic and acidic residues" evidence="3">
    <location>
        <begin position="438"/>
        <end position="454"/>
    </location>
</feature>
<evidence type="ECO:0000256" key="2">
    <source>
        <dbReference type="PROSITE-ProRule" id="PRU00723"/>
    </source>
</evidence>
<dbReference type="PROSITE" id="PS51319">
    <property type="entry name" value="TFIIS_N"/>
    <property type="match status" value="1"/>
</dbReference>
<evidence type="ECO:0000259" key="4">
    <source>
        <dbReference type="PROSITE" id="PS50103"/>
    </source>
</evidence>
<keyword evidence="2" id="KW-0863">Zinc-finger</keyword>
<dbReference type="GO" id="GO:0000785">
    <property type="term" value="C:chromatin"/>
    <property type="evidence" value="ECO:0007669"/>
    <property type="project" value="TreeGrafter"/>
</dbReference>
<protein>
    <submittedName>
        <fullName evidence="6">CLUMA_CG007524, isoform A</fullName>
    </submittedName>
</protein>
<dbReference type="EMBL" id="CVRI01000038">
    <property type="protein sequence ID" value="CRK93998.1"/>
    <property type="molecule type" value="Genomic_DNA"/>
</dbReference>
<feature type="compositionally biased region" description="Low complexity" evidence="3">
    <location>
        <begin position="273"/>
        <end position="288"/>
    </location>
</feature>
<feature type="compositionally biased region" description="Basic and acidic residues" evidence="3">
    <location>
        <begin position="542"/>
        <end position="564"/>
    </location>
</feature>
<name>A0A1J1I513_9DIPT</name>
<accession>A0A1J1I513</accession>
<evidence type="ECO:0000313" key="7">
    <source>
        <dbReference type="Proteomes" id="UP000183832"/>
    </source>
</evidence>
<feature type="compositionally biased region" description="Basic and acidic residues" evidence="3">
    <location>
        <begin position="577"/>
        <end position="625"/>
    </location>
</feature>
<dbReference type="GO" id="GO:0072357">
    <property type="term" value="C:PTW/PP1 phosphatase complex"/>
    <property type="evidence" value="ECO:0007669"/>
    <property type="project" value="TreeGrafter"/>
</dbReference>
<dbReference type="GO" id="GO:0005634">
    <property type="term" value="C:nucleus"/>
    <property type="evidence" value="ECO:0007669"/>
    <property type="project" value="UniProtKB-SubCell"/>
</dbReference>
<gene>
    <name evidence="6" type="primary">putative Serine</name>
    <name evidence="6" type="ORF">CLUMA_CG007524</name>
</gene>
<dbReference type="AlphaFoldDB" id="A0A1J1I513"/>
<dbReference type="PANTHER" id="PTHR46557:SF1">
    <property type="entry name" value="SERINE_THREONINE-PROTEIN PHOSPHATASE 1 REGULATORY SUBUNIT 10"/>
    <property type="match status" value="1"/>
</dbReference>
<dbReference type="PANTHER" id="PTHR46557">
    <property type="entry name" value="SERINE/THREONINE-PROTEIN PHOSPHATASE 1 REGULATORY SUBUNIT 10-RELATED"/>
    <property type="match status" value="1"/>
</dbReference>
<evidence type="ECO:0000259" key="5">
    <source>
        <dbReference type="PROSITE" id="PS51319"/>
    </source>
</evidence>
<feature type="region of interest" description="Disordered" evidence="3">
    <location>
        <begin position="524"/>
        <end position="656"/>
    </location>
</feature>
<keyword evidence="2" id="KW-0862">Zinc</keyword>
<dbReference type="InterPro" id="IPR017923">
    <property type="entry name" value="TFIIS_N"/>
</dbReference>
<evidence type="ECO:0000256" key="3">
    <source>
        <dbReference type="SAM" id="MobiDB-lite"/>
    </source>
</evidence>
<dbReference type="Proteomes" id="UP000183832">
    <property type="component" value="Unassembled WGS sequence"/>
</dbReference>
<feature type="compositionally biased region" description="Low complexity" evidence="3">
    <location>
        <begin position="318"/>
        <end position="332"/>
    </location>
</feature>
<feature type="domain" description="TFIIS N-terminal" evidence="5">
    <location>
        <begin position="71"/>
        <end position="145"/>
    </location>
</feature>
<dbReference type="GO" id="GO:0008270">
    <property type="term" value="F:zinc ion binding"/>
    <property type="evidence" value="ECO:0007669"/>
    <property type="project" value="UniProtKB-KW"/>
</dbReference>
<dbReference type="InterPro" id="IPR035441">
    <property type="entry name" value="TFIIS/LEDGF_dom_sf"/>
</dbReference>
<reference evidence="6 7" key="1">
    <citation type="submission" date="2015-04" db="EMBL/GenBank/DDBJ databases">
        <authorList>
            <person name="Syromyatnikov M.Y."/>
            <person name="Popov V.N."/>
        </authorList>
    </citation>
    <scope>NUCLEOTIDE SEQUENCE [LARGE SCALE GENOMIC DNA]</scope>
</reference>
<sequence>MPRIDPQQLLLCLTPLLAPNGGIKSNNEVIRLANLMEKYSKKLVSKCIYIQILKCTETELLGQYMAAGGWSLVHNWLQDGSNSNNWPFVQELLEMLLLCPVDGNRLKSNHTPKIIKNLSLTCSNQTVKILSSKLVEQWLRIAHLEKQQLAAVNGIQNGINGTNEMKLMNGAGKENKVVLQNEVSNGQIVVSDPKSEDDTSKKQSSENVKYKVSNKEGSGKLLLSLKRSTSPNSVDEKDSKSVRSTSVESKSKSSSSSSSSDNINKEKEKSKKSSSSSSSHKSSSSSSKSSHRDKDRSSSSSSSHRKSSSSSSKDKSKSSSSSKHSSSSSSSSSRDKDKDKDKEREKRKKESEKSQAEKDKETLNLVTPLPSSKLQRIPKRQHSDNSENKSSELNKELPHKIPKTENVEKKKPSISIEVRKGDKPKTVKTLNSQFRNHGLAEEPPKPPSRKDLKKPATTAVTLTSLPSSISSKSSAISPPPSKKLHLEKALDTDNVPERVGGVKLIKPKPMIVESIGFMDALDASANSTKKDSKKRKRLPSNSKKDEPESPKVEAKPLKFYKDTLEENDEEQTNGEKSPTKELESDEKKAKKDGQVDGDKSPEQATEKKEGEKSSEDVESKADKSPEFQSEESTINEKRRPGVGCGPEGPSCVLVDPNLPRRKKRSIRWRPDEELTETRYFELDETERTNVSKTFTEQKQIEHVGERSAFLLGRKMQNEDTMAEQTTWRSLIIVDNVPEINYGSKSQEVKIQAERERNVLQELYFRHSINDSPHEPDPESYDHVEPQIIPLEDPAEGNNPDAFKDFTAGQWPAPKTDLQSTLVPSAFGGIFNQISIPPATPLGLPPSLGLNPIVNPLASFPPLGIHQNQPAPNAMWMIPPTNFVQQPPPFPPQLSGFGNRIGMNNNNNNNFRGNGRPHNNINNNNNGNWVRGNARRGICNQFQRTGMCRNKNCPYIHER</sequence>
<dbReference type="STRING" id="568069.A0A1J1I513"/>
<proteinExistence type="predicted"/>
<dbReference type="SUPFAM" id="SSF47676">
    <property type="entry name" value="Conserved domain common to transcription factors TFIIS, elongin A, CRSP70"/>
    <property type="match status" value="1"/>
</dbReference>
<feature type="compositionally biased region" description="Low complexity" evidence="3">
    <location>
        <begin position="242"/>
        <end position="262"/>
    </location>
</feature>